<reference evidence="2 3" key="1">
    <citation type="submission" date="2018-02" db="EMBL/GenBank/DDBJ databases">
        <title>The genomes of Aspergillus section Nigri reveals drivers in fungal speciation.</title>
        <authorList>
            <consortium name="DOE Joint Genome Institute"/>
            <person name="Vesth T.C."/>
            <person name="Nybo J."/>
            <person name="Theobald S."/>
            <person name="Brandl J."/>
            <person name="Frisvad J.C."/>
            <person name="Nielsen K.F."/>
            <person name="Lyhne E.K."/>
            <person name="Kogle M.E."/>
            <person name="Kuo A."/>
            <person name="Riley R."/>
            <person name="Clum A."/>
            <person name="Nolan M."/>
            <person name="Lipzen A."/>
            <person name="Salamov A."/>
            <person name="Henrissat B."/>
            <person name="Wiebenga A."/>
            <person name="De vries R.P."/>
            <person name="Grigoriev I.V."/>
            <person name="Mortensen U.H."/>
            <person name="Andersen M.R."/>
            <person name="Baker S.E."/>
        </authorList>
    </citation>
    <scope>NUCLEOTIDE SEQUENCE [LARGE SCALE GENOMIC DNA]</scope>
    <source>
        <strain evidence="2 3">CBS 707.79</strain>
    </source>
</reference>
<evidence type="ECO:0000256" key="1">
    <source>
        <dbReference type="SAM" id="MobiDB-lite"/>
    </source>
</evidence>
<evidence type="ECO:0000313" key="2">
    <source>
        <dbReference type="EMBL" id="PYH88164.1"/>
    </source>
</evidence>
<feature type="non-terminal residue" evidence="2">
    <location>
        <position position="230"/>
    </location>
</feature>
<dbReference type="EMBL" id="KZ826119">
    <property type="protein sequence ID" value="PYH88164.1"/>
    <property type="molecule type" value="Genomic_DNA"/>
</dbReference>
<accession>A0A319CSM1</accession>
<dbReference type="VEuPathDB" id="FungiDB:BO71DRAFT_284550"/>
<proteinExistence type="predicted"/>
<dbReference type="STRING" id="1448320.A0A319CSM1"/>
<dbReference type="OrthoDB" id="3800761at2759"/>
<name>A0A319CSM1_9EURO</name>
<gene>
    <name evidence="2" type="ORF">BO71DRAFT_284550</name>
</gene>
<dbReference type="AlphaFoldDB" id="A0A319CSM1"/>
<dbReference type="Proteomes" id="UP000247810">
    <property type="component" value="Unassembled WGS sequence"/>
</dbReference>
<feature type="non-terminal residue" evidence="2">
    <location>
        <position position="1"/>
    </location>
</feature>
<organism evidence="2 3">
    <name type="scientific">Aspergillus ellipticus CBS 707.79</name>
    <dbReference type="NCBI Taxonomy" id="1448320"/>
    <lineage>
        <taxon>Eukaryota</taxon>
        <taxon>Fungi</taxon>
        <taxon>Dikarya</taxon>
        <taxon>Ascomycota</taxon>
        <taxon>Pezizomycotina</taxon>
        <taxon>Eurotiomycetes</taxon>
        <taxon>Eurotiomycetidae</taxon>
        <taxon>Eurotiales</taxon>
        <taxon>Aspergillaceae</taxon>
        <taxon>Aspergillus</taxon>
        <taxon>Aspergillus subgen. Circumdati</taxon>
    </lineage>
</organism>
<keyword evidence="3" id="KW-1185">Reference proteome</keyword>
<protein>
    <recommendedName>
        <fullName evidence="4">HNH nuclease domain-containing protein</fullName>
    </recommendedName>
</protein>
<feature type="region of interest" description="Disordered" evidence="1">
    <location>
        <begin position="210"/>
        <end position="230"/>
    </location>
</feature>
<sequence length="230" mass="26098">LKTSVKIEVKRLSGHVCWVCKSYDPWIADVVPLEDTQAPLWFQEGVFNFSLKSAANGIPLCPNCYRQFGLAEDPGLVIIPTDLQYFIDFEVENSKKRLLAANEGKFLPRRVPTAAMYRDHLVKRGIISDEATSGTYQSIFLKKHWFIDAFIPEKHGFTNPKHWHGAPLATLRRGILTLGSGRIYSIDPTIVKNLTTLRDLYFEPTTAKESLSNLKRKKEQADDGEDESNE</sequence>
<evidence type="ECO:0008006" key="4">
    <source>
        <dbReference type="Google" id="ProtNLM"/>
    </source>
</evidence>
<evidence type="ECO:0000313" key="3">
    <source>
        <dbReference type="Proteomes" id="UP000247810"/>
    </source>
</evidence>